<feature type="domain" description="Secretion system C-terminal sorting" evidence="2">
    <location>
        <begin position="197"/>
        <end position="274"/>
    </location>
</feature>
<evidence type="ECO:0000313" key="4">
    <source>
        <dbReference type="Proteomes" id="UP000321533"/>
    </source>
</evidence>
<dbReference type="EMBL" id="CP042435">
    <property type="protein sequence ID" value="QEC69839.1"/>
    <property type="molecule type" value="Genomic_DNA"/>
</dbReference>
<feature type="signal peptide" evidence="1">
    <location>
        <begin position="1"/>
        <end position="23"/>
    </location>
</feature>
<feature type="chain" id="PRO_5022932008" evidence="1">
    <location>
        <begin position="24"/>
        <end position="276"/>
    </location>
</feature>
<dbReference type="Pfam" id="PF18962">
    <property type="entry name" value="Por_Secre_tail"/>
    <property type="match status" value="1"/>
</dbReference>
<sequence length="276" mass="31340">MLMKKYLLLCILTGLMLSRNTEAQLTASKLPVQKKAAMPFAFTPIRPAENMIQPAERKINFVHIDLLEPSVITFKTAEFINKAKANCLSLKDQKPALTLKAERANNLTIDLNWETKYAFKASGFNIERSPADTFHFATINFALASTKTNFKKNYHLPDYNDYSGVTFYRIRQLNSDTTYGYSNIVSVKGPDAVPFRMYPNPVSDRLWIEIIAKQSGNGSIIVFDGTGKILRQQSTSFTENKLVMESIDVRQLATGLYLVRILMPDKTLFTQKFIKE</sequence>
<evidence type="ECO:0000259" key="2">
    <source>
        <dbReference type="Pfam" id="PF18962"/>
    </source>
</evidence>
<protein>
    <submittedName>
        <fullName evidence="3">T9SS type A sorting domain-containing protein</fullName>
    </submittedName>
</protein>
<dbReference type="InterPro" id="IPR026444">
    <property type="entry name" value="Secre_tail"/>
</dbReference>
<accession>A0A5B8VEV0</accession>
<proteinExistence type="predicted"/>
<dbReference type="Proteomes" id="UP000321533">
    <property type="component" value="Chromosome"/>
</dbReference>
<evidence type="ECO:0000256" key="1">
    <source>
        <dbReference type="SAM" id="SignalP"/>
    </source>
</evidence>
<gene>
    <name evidence="3" type="ORF">FRZ67_21985</name>
</gene>
<keyword evidence="1" id="KW-0732">Signal</keyword>
<dbReference type="AlphaFoldDB" id="A0A5B8VEV0"/>
<reference evidence="3 4" key="1">
    <citation type="journal article" date="2016" name="Int. J. Syst. Evol. Microbiol.">
        <title>Panacibacter ginsenosidivorans gen. nov., sp. nov., with ginsenoside converting activity isolated from soil of a ginseng field.</title>
        <authorList>
            <person name="Siddiqi M.Z."/>
            <person name="Muhammad Shafi S."/>
            <person name="Choi K.D."/>
            <person name="Im W.T."/>
        </authorList>
    </citation>
    <scope>NUCLEOTIDE SEQUENCE [LARGE SCALE GENOMIC DNA]</scope>
    <source>
        <strain evidence="3 4">Gsoil1550</strain>
    </source>
</reference>
<dbReference type="NCBIfam" id="TIGR04183">
    <property type="entry name" value="Por_Secre_tail"/>
    <property type="match status" value="1"/>
</dbReference>
<organism evidence="3 4">
    <name type="scientific">Panacibacter ginsenosidivorans</name>
    <dbReference type="NCBI Taxonomy" id="1813871"/>
    <lineage>
        <taxon>Bacteria</taxon>
        <taxon>Pseudomonadati</taxon>
        <taxon>Bacteroidota</taxon>
        <taxon>Chitinophagia</taxon>
        <taxon>Chitinophagales</taxon>
        <taxon>Chitinophagaceae</taxon>
        <taxon>Panacibacter</taxon>
    </lineage>
</organism>
<evidence type="ECO:0000313" key="3">
    <source>
        <dbReference type="EMBL" id="QEC69839.1"/>
    </source>
</evidence>
<name>A0A5B8VEV0_9BACT</name>
<dbReference type="KEGG" id="pgin:FRZ67_21985"/>
<keyword evidence="4" id="KW-1185">Reference proteome</keyword>